<accession>A0A6N9NE98</accession>
<dbReference type="EMBL" id="WWNE01000003">
    <property type="protein sequence ID" value="NBG64956.1"/>
    <property type="molecule type" value="Genomic_DNA"/>
</dbReference>
<comment type="caution">
    <text evidence="1">The sequence shown here is derived from an EMBL/GenBank/DDBJ whole genome shotgun (WGS) entry which is preliminary data.</text>
</comment>
<evidence type="ECO:0000313" key="1">
    <source>
        <dbReference type="EMBL" id="NBG64956.1"/>
    </source>
</evidence>
<protein>
    <submittedName>
        <fullName evidence="1">Uncharacterized protein</fullName>
    </submittedName>
</protein>
<proteinExistence type="predicted"/>
<gene>
    <name evidence="1" type="ORF">GQN54_02425</name>
</gene>
<dbReference type="RefSeq" id="WP_160631592.1">
    <property type="nucleotide sequence ID" value="NZ_WWNE01000003.1"/>
</dbReference>
<dbReference type="SUPFAM" id="SSF48452">
    <property type="entry name" value="TPR-like"/>
    <property type="match status" value="1"/>
</dbReference>
<dbReference type="InterPro" id="IPR011990">
    <property type="entry name" value="TPR-like_helical_dom_sf"/>
</dbReference>
<keyword evidence="2" id="KW-1185">Reference proteome</keyword>
<dbReference type="Proteomes" id="UP000470771">
    <property type="component" value="Unassembled WGS sequence"/>
</dbReference>
<dbReference type="AlphaFoldDB" id="A0A6N9NE98"/>
<evidence type="ECO:0000313" key="2">
    <source>
        <dbReference type="Proteomes" id="UP000470771"/>
    </source>
</evidence>
<organism evidence="1 2">
    <name type="scientific">Acidiluteibacter ferrifornacis</name>
    <dbReference type="NCBI Taxonomy" id="2692424"/>
    <lineage>
        <taxon>Bacteria</taxon>
        <taxon>Pseudomonadati</taxon>
        <taxon>Bacteroidota</taxon>
        <taxon>Flavobacteriia</taxon>
        <taxon>Flavobacteriales</taxon>
        <taxon>Cryomorphaceae</taxon>
        <taxon>Acidiluteibacter</taxon>
    </lineage>
</organism>
<sequence>MNYRILTIISILFSSALFSQNNNDEEKMFIQARQLLAMRQIEEAIPSLETLYNLNPENANYNFLLGAAYRELGKNRASAIFHLQKAILNITEKYDASTYKEEKAPILTYYYLATAQVDDDRCKDAEKSLESLKMYGEQVDAYFIREIERNLSKCDYDAIPEVIKEENLPIAELVVAPKAEIKKEIRKEEIVEKKDPMAGLVTKTISYTTKAPLWGVQIGAFKEVIPTSRFDNIKNVDAFVDKEGLIRYVVGHFSYKQQAESLLEVIQESGIPDAFIVDVNDNTKFHESIVSVNNINIKRGIIGKVTFKIQIGAFKNEVPEEVANKYLMVDNIQEVNYEGLTLLLVGNHESYDEALKHKEKLILEGLDEAFVVAFNNGKKIPLKEAKEHSQK</sequence>
<name>A0A6N9NE98_9FLAO</name>
<dbReference type="Gene3D" id="1.25.40.10">
    <property type="entry name" value="Tetratricopeptide repeat domain"/>
    <property type="match status" value="1"/>
</dbReference>
<reference evidence="1 2" key="1">
    <citation type="submission" date="2019-12" db="EMBL/GenBank/DDBJ databases">
        <authorList>
            <person name="Zhao J."/>
        </authorList>
    </citation>
    <scope>NUCLEOTIDE SEQUENCE [LARGE SCALE GENOMIC DNA]</scope>
    <source>
        <strain evidence="1 2">S-15</strain>
    </source>
</reference>